<dbReference type="GO" id="GO:0005886">
    <property type="term" value="C:plasma membrane"/>
    <property type="evidence" value="ECO:0007669"/>
    <property type="project" value="UniProtKB-SubCell"/>
</dbReference>
<dbReference type="CDD" id="cd00637">
    <property type="entry name" value="7tm_classA_rhodopsin-like"/>
    <property type="match status" value="1"/>
</dbReference>
<evidence type="ECO:0000259" key="10">
    <source>
        <dbReference type="PROSITE" id="PS50262"/>
    </source>
</evidence>
<dbReference type="PRINTS" id="PR00237">
    <property type="entry name" value="GPCRRHODOPSN"/>
</dbReference>
<dbReference type="SUPFAM" id="SSF81321">
    <property type="entry name" value="Family A G protein-coupled receptor-like"/>
    <property type="match status" value="1"/>
</dbReference>
<feature type="transmembrane region" description="Helical" evidence="9">
    <location>
        <begin position="240"/>
        <end position="262"/>
    </location>
</feature>
<evidence type="ECO:0000256" key="6">
    <source>
        <dbReference type="ARBA" id="ARBA00023136"/>
    </source>
</evidence>
<feature type="transmembrane region" description="Helical" evidence="9">
    <location>
        <begin position="20"/>
        <end position="48"/>
    </location>
</feature>
<dbReference type="InterPro" id="IPR000276">
    <property type="entry name" value="GPCR_Rhodpsn"/>
</dbReference>
<dbReference type="PROSITE" id="PS50262">
    <property type="entry name" value="G_PROTEIN_RECEP_F1_2"/>
    <property type="match status" value="1"/>
</dbReference>
<accession>A0A7I8VY52</accession>
<evidence type="ECO:0000313" key="12">
    <source>
        <dbReference type="Proteomes" id="UP000549394"/>
    </source>
</evidence>
<dbReference type="EMBL" id="CAJFCJ010000010">
    <property type="protein sequence ID" value="CAD5119486.1"/>
    <property type="molecule type" value="Genomic_DNA"/>
</dbReference>
<feature type="transmembrane region" description="Helical" evidence="9">
    <location>
        <begin position="144"/>
        <end position="163"/>
    </location>
</feature>
<evidence type="ECO:0000256" key="4">
    <source>
        <dbReference type="ARBA" id="ARBA00022989"/>
    </source>
</evidence>
<dbReference type="OrthoDB" id="10044919at2759"/>
<dbReference type="PANTHER" id="PTHR24228:SF75">
    <property type="entry name" value="G-PROTEIN COUPLED RECEPTORS FAMILY 1 PROFILE DOMAIN-CONTAINING PROTEIN"/>
    <property type="match status" value="1"/>
</dbReference>
<evidence type="ECO:0000256" key="8">
    <source>
        <dbReference type="ARBA" id="ARBA00023224"/>
    </source>
</evidence>
<name>A0A7I8VY52_9ANNE</name>
<comment type="caution">
    <text evidence="11">The sequence shown here is derived from an EMBL/GenBank/DDBJ whole genome shotgun (WGS) entry which is preliminary data.</text>
</comment>
<dbReference type="GO" id="GO:0004930">
    <property type="term" value="F:G protein-coupled receptor activity"/>
    <property type="evidence" value="ECO:0007669"/>
    <property type="project" value="UniProtKB-KW"/>
</dbReference>
<feature type="transmembrane region" description="Helical" evidence="9">
    <location>
        <begin position="60"/>
        <end position="82"/>
    </location>
</feature>
<feature type="transmembrane region" description="Helical" evidence="9">
    <location>
        <begin position="102"/>
        <end position="123"/>
    </location>
</feature>
<dbReference type="AlphaFoldDB" id="A0A7I8VY52"/>
<evidence type="ECO:0000256" key="3">
    <source>
        <dbReference type="ARBA" id="ARBA00022692"/>
    </source>
</evidence>
<evidence type="ECO:0000256" key="7">
    <source>
        <dbReference type="ARBA" id="ARBA00023170"/>
    </source>
</evidence>
<organism evidence="11 12">
    <name type="scientific">Dimorphilus gyrociliatus</name>
    <dbReference type="NCBI Taxonomy" id="2664684"/>
    <lineage>
        <taxon>Eukaryota</taxon>
        <taxon>Metazoa</taxon>
        <taxon>Spiralia</taxon>
        <taxon>Lophotrochozoa</taxon>
        <taxon>Annelida</taxon>
        <taxon>Polychaeta</taxon>
        <taxon>Polychaeta incertae sedis</taxon>
        <taxon>Dinophilidae</taxon>
        <taxon>Dimorphilus</taxon>
    </lineage>
</organism>
<keyword evidence="7" id="KW-0675">Receptor</keyword>
<evidence type="ECO:0000256" key="2">
    <source>
        <dbReference type="ARBA" id="ARBA00022475"/>
    </source>
</evidence>
<keyword evidence="4 9" id="KW-1133">Transmembrane helix</keyword>
<feature type="domain" description="G-protein coupled receptors family 1 profile" evidence="10">
    <location>
        <begin position="39"/>
        <end position="293"/>
    </location>
</feature>
<evidence type="ECO:0000313" key="11">
    <source>
        <dbReference type="EMBL" id="CAD5119486.1"/>
    </source>
</evidence>
<sequence length="341" mass="38487">MGLGNGSFSWSDLTLSGEDTLVVLSWFIELLSVFFGTFGNLLVIFSVLTQRSLWSSANMLVVQLAIFDFGISTVVQFTAMSGMLWRGEEFYARGNWKAICKVFGLICAFCCCASPGALTVISFNRWLCITKPQLYPRIFNRRGTTAAIIFIWLYGSLRLVPYISGRGSVGYDYVLSLCVFSGKSDTFTSLWISIFSIWIPISVVALFNVLIFGYVHSIKKSLRKISNNNKDNQLKEEIQLAKTLSIVSVVLFICLVPLSSGYTFDKDRSWSRPYYLMATAFYHLNSSLNPILYAAHHRFRKAYLTLFIKIFTCCGKRESLNNESLRYSSKSIELSSSGLEK</sequence>
<dbReference type="InterPro" id="IPR017452">
    <property type="entry name" value="GPCR_Rhodpsn_7TM"/>
</dbReference>
<keyword evidence="6 9" id="KW-0472">Membrane</keyword>
<keyword evidence="12" id="KW-1185">Reference proteome</keyword>
<proteinExistence type="predicted"/>
<feature type="transmembrane region" description="Helical" evidence="9">
    <location>
        <begin position="190"/>
        <end position="215"/>
    </location>
</feature>
<protein>
    <submittedName>
        <fullName evidence="11">DgyrCDS8093</fullName>
    </submittedName>
</protein>
<keyword evidence="3 9" id="KW-0812">Transmembrane</keyword>
<reference evidence="11 12" key="1">
    <citation type="submission" date="2020-08" db="EMBL/GenBank/DDBJ databases">
        <authorList>
            <person name="Hejnol A."/>
        </authorList>
    </citation>
    <scope>NUCLEOTIDE SEQUENCE [LARGE SCALE GENOMIC DNA]</scope>
</reference>
<dbReference type="PANTHER" id="PTHR24228">
    <property type="entry name" value="B2 BRADYKININ RECEPTOR/ANGIOTENSIN II RECEPTOR"/>
    <property type="match status" value="1"/>
</dbReference>
<dbReference type="Pfam" id="PF00001">
    <property type="entry name" value="7tm_1"/>
    <property type="match status" value="1"/>
</dbReference>
<dbReference type="Gene3D" id="1.20.1070.10">
    <property type="entry name" value="Rhodopsin 7-helix transmembrane proteins"/>
    <property type="match status" value="1"/>
</dbReference>
<keyword evidence="2" id="KW-1003">Cell membrane</keyword>
<evidence type="ECO:0000256" key="9">
    <source>
        <dbReference type="SAM" id="Phobius"/>
    </source>
</evidence>
<keyword evidence="8" id="KW-0807">Transducer</keyword>
<dbReference type="SMART" id="SM01381">
    <property type="entry name" value="7TM_GPCR_Srsx"/>
    <property type="match status" value="1"/>
</dbReference>
<dbReference type="Proteomes" id="UP000549394">
    <property type="component" value="Unassembled WGS sequence"/>
</dbReference>
<comment type="subcellular location">
    <subcellularLocation>
        <location evidence="1">Cell membrane</location>
        <topology evidence="1">Multi-pass membrane protein</topology>
    </subcellularLocation>
</comment>
<evidence type="ECO:0000256" key="1">
    <source>
        <dbReference type="ARBA" id="ARBA00004651"/>
    </source>
</evidence>
<feature type="transmembrane region" description="Helical" evidence="9">
    <location>
        <begin position="274"/>
        <end position="295"/>
    </location>
</feature>
<gene>
    <name evidence="11" type="ORF">DGYR_LOCUS7723</name>
</gene>
<keyword evidence="5" id="KW-0297">G-protein coupled receptor</keyword>
<evidence type="ECO:0000256" key="5">
    <source>
        <dbReference type="ARBA" id="ARBA00023040"/>
    </source>
</evidence>